<protein>
    <submittedName>
        <fullName evidence="6">Nitronate monooxygenase</fullName>
    </submittedName>
</protein>
<dbReference type="PANTHER" id="PTHR42747">
    <property type="entry name" value="NITRONATE MONOOXYGENASE-RELATED"/>
    <property type="match status" value="1"/>
</dbReference>
<evidence type="ECO:0000256" key="5">
    <source>
        <dbReference type="ARBA" id="ARBA00023033"/>
    </source>
</evidence>
<dbReference type="InterPro" id="IPR013785">
    <property type="entry name" value="Aldolase_TIM"/>
</dbReference>
<keyword evidence="4" id="KW-0560">Oxidoreductase</keyword>
<proteinExistence type="inferred from homology"/>
<comment type="similarity">
    <text evidence="1">Belongs to the nitronate monooxygenase family. NMO class I subfamily.</text>
</comment>
<organism evidence="6 7">
    <name type="scientific">SAR92 clade bacterium</name>
    <dbReference type="NCBI Taxonomy" id="2315479"/>
    <lineage>
        <taxon>Bacteria</taxon>
        <taxon>Pseudomonadati</taxon>
        <taxon>Pseudomonadota</taxon>
        <taxon>Gammaproteobacteria</taxon>
        <taxon>Cellvibrionales</taxon>
        <taxon>Porticoccaceae</taxon>
        <taxon>SAR92 clade</taxon>
    </lineage>
</organism>
<dbReference type="PANTHER" id="PTHR42747:SF4">
    <property type="entry name" value="BLR1330 PROTEIN"/>
    <property type="match status" value="1"/>
</dbReference>
<evidence type="ECO:0000313" key="6">
    <source>
        <dbReference type="EMBL" id="RZO20983.1"/>
    </source>
</evidence>
<dbReference type="AlphaFoldDB" id="A0A520MIE2"/>
<keyword evidence="3" id="KW-0288">FMN</keyword>
<evidence type="ECO:0000256" key="3">
    <source>
        <dbReference type="ARBA" id="ARBA00022643"/>
    </source>
</evidence>
<evidence type="ECO:0000256" key="4">
    <source>
        <dbReference type="ARBA" id="ARBA00023002"/>
    </source>
</evidence>
<dbReference type="EMBL" id="SHBP01000002">
    <property type="protein sequence ID" value="RZO20983.1"/>
    <property type="molecule type" value="Genomic_DNA"/>
</dbReference>
<dbReference type="Pfam" id="PF03060">
    <property type="entry name" value="NMO"/>
    <property type="match status" value="1"/>
</dbReference>
<dbReference type="CDD" id="cd04730">
    <property type="entry name" value="NPD_like"/>
    <property type="match status" value="1"/>
</dbReference>
<accession>A0A520MIE2</accession>
<evidence type="ECO:0000256" key="1">
    <source>
        <dbReference type="ARBA" id="ARBA00009881"/>
    </source>
</evidence>
<comment type="caution">
    <text evidence="6">The sequence shown here is derived from an EMBL/GenBank/DDBJ whole genome shotgun (WGS) entry which is preliminary data.</text>
</comment>
<sequence length="301" mass="32445">MSDNNICLPVIQAPMFLLSGPDMVIASCRAGIVGSFPSPNARTTDILNQWLERITTELSETPRAAPWALNLVMHRSNPRRHDDLELAIKYRAPIVITALGSPVEAVESVHAYGGKVYADVTTIDFARRAAVSGVDGLALVCCGAGGHTGLLSPFAFVDEVRQFFDGEIILSGAISNGRAIRAAEVLGADYVYMGTRFIPTKESLAQDEYKEMVVEASGADIVTSDSITGVKANWLKGSLEKGGFDIDNMPPPGPINFLEAASDAKRWRDIWAAGQGVGSIDRKQSIAEVVEQLTEEYRSCL</sequence>
<dbReference type="Proteomes" id="UP000315889">
    <property type="component" value="Unassembled WGS sequence"/>
</dbReference>
<keyword evidence="2" id="KW-0285">Flavoprotein</keyword>
<gene>
    <name evidence="6" type="ORF">EVB03_01770</name>
</gene>
<dbReference type="InterPro" id="IPR004136">
    <property type="entry name" value="NMO"/>
</dbReference>
<dbReference type="SUPFAM" id="SSF51412">
    <property type="entry name" value="Inosine monophosphate dehydrogenase (IMPDH)"/>
    <property type="match status" value="1"/>
</dbReference>
<dbReference type="GO" id="GO:0018580">
    <property type="term" value="F:nitronate monooxygenase activity"/>
    <property type="evidence" value="ECO:0007669"/>
    <property type="project" value="InterPro"/>
</dbReference>
<keyword evidence="5 6" id="KW-0503">Monooxygenase</keyword>
<dbReference type="Gene3D" id="3.20.20.70">
    <property type="entry name" value="Aldolase class I"/>
    <property type="match status" value="1"/>
</dbReference>
<name>A0A520MIE2_9GAMM</name>
<reference evidence="6 7" key="1">
    <citation type="submission" date="2019-02" db="EMBL/GenBank/DDBJ databases">
        <title>Prokaryotic population dynamics and viral predation in marine succession experiment using metagenomics: the confinement effect.</title>
        <authorList>
            <person name="Haro-Moreno J.M."/>
            <person name="Rodriguez-Valera F."/>
            <person name="Lopez-Perez M."/>
        </authorList>
    </citation>
    <scope>NUCLEOTIDE SEQUENCE [LARGE SCALE GENOMIC DNA]</scope>
    <source>
        <strain evidence="6">MED-G170</strain>
    </source>
</reference>
<evidence type="ECO:0000313" key="7">
    <source>
        <dbReference type="Proteomes" id="UP000315889"/>
    </source>
</evidence>
<evidence type="ECO:0000256" key="2">
    <source>
        <dbReference type="ARBA" id="ARBA00022630"/>
    </source>
</evidence>